<evidence type="ECO:0008006" key="3">
    <source>
        <dbReference type="Google" id="ProtNLM"/>
    </source>
</evidence>
<reference evidence="1 2" key="1">
    <citation type="submission" date="2018-06" db="EMBL/GenBank/DDBJ databases">
        <authorList>
            <consortium name="Pathogen Informatics"/>
            <person name="Doyle S."/>
        </authorList>
    </citation>
    <scope>NUCLEOTIDE SEQUENCE [LARGE SCALE GENOMIC DNA]</scope>
    <source>
        <strain evidence="1 2">NCTC12112</strain>
    </source>
</reference>
<proteinExistence type="predicted"/>
<dbReference type="Proteomes" id="UP000249008">
    <property type="component" value="Chromosome 1"/>
</dbReference>
<dbReference type="EMBL" id="LS483487">
    <property type="protein sequence ID" value="SQJ00994.1"/>
    <property type="molecule type" value="Genomic_DNA"/>
</dbReference>
<dbReference type="GeneID" id="78455613"/>
<name>A0AAX2J8M5_9FUSO</name>
<dbReference type="AlphaFoldDB" id="A0AAX2J8M5"/>
<dbReference type="KEGG" id="ful:C4N20_12380"/>
<gene>
    <name evidence="1" type="ORF">NCTC12112_01042</name>
</gene>
<protein>
    <recommendedName>
        <fullName evidence="3">HK97 gp10 family phage protein</fullName>
    </recommendedName>
</protein>
<evidence type="ECO:0000313" key="1">
    <source>
        <dbReference type="EMBL" id="SQJ00994.1"/>
    </source>
</evidence>
<sequence>MANDYDDLITSIEGLAGALKGAEGKTFLKQQGKKLQKKTIEVAKRKINKKTGNYIKGIKNGKVYEYQGAYANRVYSAAAHAHLIEYGHKIVDKSGKSRGFVTGKYVFDTAKKEFEKEFEENTEKFIEEICKKNGF</sequence>
<evidence type="ECO:0000313" key="2">
    <source>
        <dbReference type="Proteomes" id="UP000249008"/>
    </source>
</evidence>
<dbReference type="RefSeq" id="WP_005976816.1">
    <property type="nucleotide sequence ID" value="NZ_BAABXY010000001.1"/>
</dbReference>
<accession>A0AAX2J8M5</accession>
<organism evidence="1 2">
    <name type="scientific">Fusobacterium ulcerans</name>
    <dbReference type="NCBI Taxonomy" id="861"/>
    <lineage>
        <taxon>Bacteria</taxon>
        <taxon>Fusobacteriati</taxon>
        <taxon>Fusobacteriota</taxon>
        <taxon>Fusobacteriia</taxon>
        <taxon>Fusobacteriales</taxon>
        <taxon>Fusobacteriaceae</taxon>
        <taxon>Fusobacterium</taxon>
    </lineage>
</organism>